<organism evidence="2 3">
    <name type="scientific">Digitaria exilis</name>
    <dbReference type="NCBI Taxonomy" id="1010633"/>
    <lineage>
        <taxon>Eukaryota</taxon>
        <taxon>Viridiplantae</taxon>
        <taxon>Streptophyta</taxon>
        <taxon>Embryophyta</taxon>
        <taxon>Tracheophyta</taxon>
        <taxon>Spermatophyta</taxon>
        <taxon>Magnoliopsida</taxon>
        <taxon>Liliopsida</taxon>
        <taxon>Poales</taxon>
        <taxon>Poaceae</taxon>
        <taxon>PACMAD clade</taxon>
        <taxon>Panicoideae</taxon>
        <taxon>Panicodae</taxon>
        <taxon>Paniceae</taxon>
        <taxon>Anthephorinae</taxon>
        <taxon>Digitaria</taxon>
    </lineage>
</organism>
<dbReference type="PANTHER" id="PTHR31111">
    <property type="entry name" value="BNAA05G37150D PROTEIN-RELATED"/>
    <property type="match status" value="1"/>
</dbReference>
<dbReference type="Proteomes" id="UP000636709">
    <property type="component" value="Unassembled WGS sequence"/>
</dbReference>
<evidence type="ECO:0000313" key="3">
    <source>
        <dbReference type="Proteomes" id="UP000636709"/>
    </source>
</evidence>
<feature type="domain" description="F-box" evidence="1">
    <location>
        <begin position="4"/>
        <end position="54"/>
    </location>
</feature>
<dbReference type="NCBIfam" id="TIGR01640">
    <property type="entry name" value="F_box_assoc_1"/>
    <property type="match status" value="1"/>
</dbReference>
<sequence length="429" mass="47856">MAGDESFFPVPTDVFVSILMLLPTSTRRRLRLVCKGWRDVVDERTPERQVRTKVLAFISKRQSSRALVFDDDRRREWTFPSSGCFAGVVDMVGTCNGLLCLHETAPCGDRGVSVLTVANPVTGDTRRLPPVPPARSHRSLGRYVFGYHPITGRYKVVHVPSSSSSSWMLDAVQVLDLGEASWREVKVPLGASCNHSCGAVSVDGSVYWLTARADQVMSLDLDDDEHVAFLDTPPAVRPVKASSSSSSVSQAACRLTNVQARLGVAVMRHEPPATTKVDVWVLELEGGRDRRRQRRRWSRRYSVVEPNGGAGGSWSWVTEPHFTHGEYVLWRASLLSKRRLYRCKVRGGKDDRAELGPPELIMSEEFYGALTTFAYVETHEPLPSISLMVFVVPMVARQDHGKIQGDVRLNRQITAFFGGVMHEDMMLKS</sequence>
<dbReference type="InterPro" id="IPR017451">
    <property type="entry name" value="F-box-assoc_interact_dom"/>
</dbReference>
<dbReference type="SMART" id="SM00256">
    <property type="entry name" value="FBOX"/>
    <property type="match status" value="1"/>
</dbReference>
<protein>
    <recommendedName>
        <fullName evidence="1">F-box domain-containing protein</fullName>
    </recommendedName>
</protein>
<dbReference type="SUPFAM" id="SSF81383">
    <property type="entry name" value="F-box domain"/>
    <property type="match status" value="1"/>
</dbReference>
<dbReference type="InterPro" id="IPR013187">
    <property type="entry name" value="F-box-assoc_dom_typ3"/>
</dbReference>
<dbReference type="PANTHER" id="PTHR31111:SF133">
    <property type="entry name" value="OS07G0196600 PROTEIN"/>
    <property type="match status" value="1"/>
</dbReference>
<accession>A0A835FFN4</accession>
<dbReference type="InterPro" id="IPR001810">
    <property type="entry name" value="F-box_dom"/>
</dbReference>
<comment type="caution">
    <text evidence="2">The sequence shown here is derived from an EMBL/GenBank/DDBJ whole genome shotgun (WGS) entry which is preliminary data.</text>
</comment>
<dbReference type="OrthoDB" id="695330at2759"/>
<proteinExistence type="predicted"/>
<dbReference type="Gene3D" id="1.20.1280.50">
    <property type="match status" value="1"/>
</dbReference>
<dbReference type="InterPro" id="IPR011043">
    <property type="entry name" value="Gal_Oxase/kelch_b-propeller"/>
</dbReference>
<keyword evidence="3" id="KW-1185">Reference proteome</keyword>
<dbReference type="AlphaFoldDB" id="A0A835FFN4"/>
<dbReference type="InterPro" id="IPR036047">
    <property type="entry name" value="F-box-like_dom_sf"/>
</dbReference>
<dbReference type="PROSITE" id="PS50181">
    <property type="entry name" value="FBOX"/>
    <property type="match status" value="1"/>
</dbReference>
<evidence type="ECO:0000259" key="1">
    <source>
        <dbReference type="PROSITE" id="PS50181"/>
    </source>
</evidence>
<dbReference type="SUPFAM" id="SSF50965">
    <property type="entry name" value="Galactose oxidase, central domain"/>
    <property type="match status" value="1"/>
</dbReference>
<dbReference type="EMBL" id="JACEFO010000980">
    <property type="protein sequence ID" value="KAF8750999.1"/>
    <property type="molecule type" value="Genomic_DNA"/>
</dbReference>
<name>A0A835FFN4_9POAL</name>
<dbReference type="Pfam" id="PF08268">
    <property type="entry name" value="FBA_3"/>
    <property type="match status" value="1"/>
</dbReference>
<dbReference type="Pfam" id="PF00646">
    <property type="entry name" value="F-box"/>
    <property type="match status" value="1"/>
</dbReference>
<evidence type="ECO:0000313" key="2">
    <source>
        <dbReference type="EMBL" id="KAF8750999.1"/>
    </source>
</evidence>
<gene>
    <name evidence="2" type="ORF">HU200_012295</name>
</gene>
<reference evidence="2" key="1">
    <citation type="submission" date="2020-07" db="EMBL/GenBank/DDBJ databases">
        <title>Genome sequence and genetic diversity analysis of an under-domesticated orphan crop, white fonio (Digitaria exilis).</title>
        <authorList>
            <person name="Bennetzen J.L."/>
            <person name="Chen S."/>
            <person name="Ma X."/>
            <person name="Wang X."/>
            <person name="Yssel A.E.J."/>
            <person name="Chaluvadi S.R."/>
            <person name="Johnson M."/>
            <person name="Gangashetty P."/>
            <person name="Hamidou F."/>
            <person name="Sanogo M.D."/>
            <person name="Zwaenepoel A."/>
            <person name="Wallace J."/>
            <person name="Van De Peer Y."/>
            <person name="Van Deynze A."/>
        </authorList>
    </citation>
    <scope>NUCLEOTIDE SEQUENCE</scope>
    <source>
        <tissue evidence="2">Leaves</tissue>
    </source>
</reference>